<sequence>MEKKNNKTGLLYALILFILAVGVFVIGFREGVTLGEEEVRTSSFTLLNILSLFIALIVSFIGQIVIHECGHLIAGKLSGYRFLFFRLFKWTILKKDDKLTWTHISIAGTGGQCLMLPPQDTPHPPYFFYLIGGVLANALTAGLAIIIYVWWWPSSILIIFAMMGFISCAINGIPSGFNDGMTIKKIRANSIVRDQLMQQLEWTGKFTTGATYREFDKEEIIYNPHAPLTEQSNVYGKLIEINSYLEKGYLKEAKGLLQPLWDEKEDIVGPYQIEIIREYVFCHLLLGEDEENNAFVIDEALNNPFFSNYIQSSQTDSYRIQATLAWYKDKDKEKALEWLNKARKKCEKALLTVEKAVNTPLLDCLEYTLLS</sequence>
<dbReference type="RefSeq" id="WP_343756458.1">
    <property type="nucleotide sequence ID" value="NZ_BAAACW010000137.1"/>
</dbReference>
<keyword evidence="1" id="KW-0812">Transmembrane</keyword>
<feature type="transmembrane region" description="Helical" evidence="1">
    <location>
        <begin position="46"/>
        <end position="66"/>
    </location>
</feature>
<keyword evidence="1" id="KW-1133">Transmembrane helix</keyword>
<feature type="transmembrane region" description="Helical" evidence="1">
    <location>
        <begin position="156"/>
        <end position="177"/>
    </location>
</feature>
<dbReference type="CDD" id="cd05709">
    <property type="entry name" value="S2P-M50"/>
    <property type="match status" value="1"/>
</dbReference>
<accession>A0ABN0XNY4</accession>
<evidence type="ECO:0000256" key="1">
    <source>
        <dbReference type="SAM" id="Phobius"/>
    </source>
</evidence>
<keyword evidence="1" id="KW-0472">Membrane</keyword>
<reference evidence="2 3" key="1">
    <citation type="journal article" date="2019" name="Int. J. Syst. Evol. Microbiol.">
        <title>The Global Catalogue of Microorganisms (GCM) 10K type strain sequencing project: providing services to taxonomists for standard genome sequencing and annotation.</title>
        <authorList>
            <consortium name="The Broad Institute Genomics Platform"/>
            <consortium name="The Broad Institute Genome Sequencing Center for Infectious Disease"/>
            <person name="Wu L."/>
            <person name="Ma J."/>
        </authorList>
    </citation>
    <scope>NUCLEOTIDE SEQUENCE [LARGE SCALE GENOMIC DNA]</scope>
    <source>
        <strain evidence="2 3">JCM 12662</strain>
    </source>
</reference>
<evidence type="ECO:0000313" key="2">
    <source>
        <dbReference type="EMBL" id="GAA0369138.1"/>
    </source>
</evidence>
<name>A0ABN0XNY4_9LACT</name>
<dbReference type="EMBL" id="BAAACW010000137">
    <property type="protein sequence ID" value="GAA0369138.1"/>
    <property type="molecule type" value="Genomic_DNA"/>
</dbReference>
<proteinExistence type="predicted"/>
<protein>
    <recommendedName>
        <fullName evidence="4">Peptidase M50 domain-containing protein</fullName>
    </recommendedName>
</protein>
<evidence type="ECO:0008006" key="4">
    <source>
        <dbReference type="Google" id="ProtNLM"/>
    </source>
</evidence>
<feature type="transmembrane region" description="Helical" evidence="1">
    <location>
        <begin position="9"/>
        <end position="26"/>
    </location>
</feature>
<dbReference type="Proteomes" id="UP001501166">
    <property type="component" value="Unassembled WGS sequence"/>
</dbReference>
<keyword evidence="3" id="KW-1185">Reference proteome</keyword>
<evidence type="ECO:0000313" key="3">
    <source>
        <dbReference type="Proteomes" id="UP001501166"/>
    </source>
</evidence>
<comment type="caution">
    <text evidence="2">The sequence shown here is derived from an EMBL/GenBank/DDBJ whole genome shotgun (WGS) entry which is preliminary data.</text>
</comment>
<gene>
    <name evidence="2" type="ORF">GCM10008932_21000</name>
</gene>
<organism evidence="2 3">
    <name type="scientific">Alkalibacterium iburiense</name>
    <dbReference type="NCBI Taxonomy" id="290589"/>
    <lineage>
        <taxon>Bacteria</taxon>
        <taxon>Bacillati</taxon>
        <taxon>Bacillota</taxon>
        <taxon>Bacilli</taxon>
        <taxon>Lactobacillales</taxon>
        <taxon>Carnobacteriaceae</taxon>
        <taxon>Alkalibacterium</taxon>
    </lineage>
</organism>
<feature type="transmembrane region" description="Helical" evidence="1">
    <location>
        <begin position="126"/>
        <end position="150"/>
    </location>
</feature>